<dbReference type="EMBL" id="CP001825">
    <property type="protein sequence ID" value="ACZ42378.1"/>
    <property type="molecule type" value="Genomic_DNA"/>
</dbReference>
<dbReference type="SMART" id="SM00729">
    <property type="entry name" value="Elp3"/>
    <property type="match status" value="1"/>
</dbReference>
<dbReference type="PANTHER" id="PTHR43432:SF3">
    <property type="entry name" value="SLR0285 PROTEIN"/>
    <property type="match status" value="1"/>
</dbReference>
<proteinExistence type="predicted"/>
<dbReference type="GO" id="GO:0003824">
    <property type="term" value="F:catalytic activity"/>
    <property type="evidence" value="ECO:0007669"/>
    <property type="project" value="InterPro"/>
</dbReference>
<dbReference type="InterPro" id="IPR040086">
    <property type="entry name" value="MJ0683-like"/>
</dbReference>
<dbReference type="OrthoDB" id="9785699at2"/>
<evidence type="ECO:0000313" key="5">
    <source>
        <dbReference type="EMBL" id="ACZ42378.1"/>
    </source>
</evidence>
<keyword evidence="2" id="KW-0408">Iron</keyword>
<evidence type="ECO:0000256" key="1">
    <source>
        <dbReference type="ARBA" id="ARBA00022723"/>
    </source>
</evidence>
<dbReference type="CDD" id="cd01335">
    <property type="entry name" value="Radical_SAM"/>
    <property type="match status" value="1"/>
</dbReference>
<dbReference type="GO" id="GO:0046872">
    <property type="term" value="F:metal ion binding"/>
    <property type="evidence" value="ECO:0007669"/>
    <property type="project" value="UniProtKB-KW"/>
</dbReference>
<dbReference type="STRING" id="525904.Tter_1472"/>
<dbReference type="SFLD" id="SFLDG01084">
    <property type="entry name" value="Uncharacterised_Radical_SAM_Su"/>
    <property type="match status" value="1"/>
</dbReference>
<dbReference type="KEGG" id="ttr:Tter_1472"/>
<dbReference type="InterPro" id="IPR058240">
    <property type="entry name" value="rSAM_sf"/>
</dbReference>
<evidence type="ECO:0000313" key="6">
    <source>
        <dbReference type="Proteomes" id="UP000000323"/>
    </source>
</evidence>
<evidence type="ECO:0000256" key="2">
    <source>
        <dbReference type="ARBA" id="ARBA00023004"/>
    </source>
</evidence>
<keyword evidence="6" id="KW-1185">Reference proteome</keyword>
<keyword evidence="3" id="KW-0411">Iron-sulfur</keyword>
<reference evidence="6" key="1">
    <citation type="journal article" date="2010" name="Stand. Genomic Sci.">
        <title>Complete genome sequence of 'Thermobaculum terrenum' type strain (YNP1).</title>
        <authorList>
            <person name="Kiss H."/>
            <person name="Cleland D."/>
            <person name="Lapidus A."/>
            <person name="Lucas S."/>
            <person name="Glavina Del Rio T."/>
            <person name="Nolan M."/>
            <person name="Tice H."/>
            <person name="Han C."/>
            <person name="Goodwin L."/>
            <person name="Pitluck S."/>
            <person name="Liolios K."/>
            <person name="Ivanova N."/>
            <person name="Mavromatis K."/>
            <person name="Ovchinnikova G."/>
            <person name="Pati A."/>
            <person name="Chen A."/>
            <person name="Palaniappan K."/>
            <person name="Land M."/>
            <person name="Hauser L."/>
            <person name="Chang Y."/>
            <person name="Jeffries C."/>
            <person name="Lu M."/>
            <person name="Brettin T."/>
            <person name="Detter J."/>
            <person name="Goker M."/>
            <person name="Tindall B."/>
            <person name="Beck B."/>
            <person name="McDermott T."/>
            <person name="Woyke T."/>
            <person name="Bristow J."/>
            <person name="Eisen J."/>
            <person name="Markowitz V."/>
            <person name="Hugenholtz P."/>
            <person name="Kyrpides N."/>
            <person name="Klenk H."/>
            <person name="Cheng J."/>
        </authorList>
    </citation>
    <scope>NUCLEOTIDE SEQUENCE [LARGE SCALE GENOMIC DNA]</scope>
    <source>
        <strain evidence="6">ATCC BAA-798 / YNP1</strain>
    </source>
</reference>
<dbReference type="SUPFAM" id="SSF102114">
    <property type="entry name" value="Radical SAM enzymes"/>
    <property type="match status" value="1"/>
</dbReference>
<dbReference type="InterPro" id="IPR007197">
    <property type="entry name" value="rSAM"/>
</dbReference>
<dbReference type="GO" id="GO:0051536">
    <property type="term" value="F:iron-sulfur cluster binding"/>
    <property type="evidence" value="ECO:0007669"/>
    <property type="project" value="UniProtKB-KW"/>
</dbReference>
<evidence type="ECO:0000256" key="3">
    <source>
        <dbReference type="ARBA" id="ARBA00023014"/>
    </source>
</evidence>
<dbReference type="RefSeq" id="WP_012875413.1">
    <property type="nucleotide sequence ID" value="NC_013525.1"/>
</dbReference>
<organism evidence="5 6">
    <name type="scientific">Thermobaculum terrenum (strain ATCC BAA-798 / CCMEE 7001 / YNP1)</name>
    <dbReference type="NCBI Taxonomy" id="525904"/>
    <lineage>
        <taxon>Bacteria</taxon>
        <taxon>Bacillati</taxon>
        <taxon>Chloroflexota</taxon>
        <taxon>Chloroflexia</taxon>
        <taxon>Candidatus Thermobaculales</taxon>
        <taxon>Candidatus Thermobaculaceae</taxon>
        <taxon>Thermobaculum</taxon>
    </lineage>
</organism>
<keyword evidence="1" id="KW-0479">Metal-binding</keyword>
<gene>
    <name evidence="5" type="ordered locus">Tter_1472</name>
</gene>
<evidence type="ECO:0000259" key="4">
    <source>
        <dbReference type="SMART" id="SM00729"/>
    </source>
</evidence>
<dbReference type="HOGENOM" id="CLU_015525_2_2_0"/>
<protein>
    <submittedName>
        <fullName evidence="5">Radical SAM domain protein</fullName>
    </submittedName>
</protein>
<sequence length="270" mass="30737">MPKITASEARSILTPQKVGALSGSYSYSLNPYRGCAFGCSYCYAKEFTHDDQLEASWGKWVRPKINAPELVYKSSRKLAFASVFISSATDPYQPIERQYRLTRSCLEVMLSMFPGPSKIHIHTRSPFVVDDIELLQAFGDRLEVYMSITTDNDEFRKIFEPHAPSIHKRLEALHALRSAGIITGASVSPLLPCNPYNLAMLLSGVAERVYIDTIRFPKAKGYGLELYRQHYFDRFLDSSYFKSVVEAFVDTLGAERVHWRSRLEIDKVRS</sequence>
<feature type="domain" description="Elp3/MiaA/NifB-like radical SAM core" evidence="4">
    <location>
        <begin position="25"/>
        <end position="254"/>
    </location>
</feature>
<dbReference type="eggNOG" id="COG1533">
    <property type="taxonomic scope" value="Bacteria"/>
</dbReference>
<dbReference type="Pfam" id="PF04055">
    <property type="entry name" value="Radical_SAM"/>
    <property type="match status" value="1"/>
</dbReference>
<dbReference type="PANTHER" id="PTHR43432">
    <property type="entry name" value="SLR0285 PROTEIN"/>
    <property type="match status" value="1"/>
</dbReference>
<dbReference type="Gene3D" id="3.80.30.30">
    <property type="match status" value="1"/>
</dbReference>
<dbReference type="SFLD" id="SFLDS00029">
    <property type="entry name" value="Radical_SAM"/>
    <property type="match status" value="1"/>
</dbReference>
<dbReference type="AlphaFoldDB" id="D1CC63"/>
<dbReference type="InterPro" id="IPR006638">
    <property type="entry name" value="Elp3/MiaA/NifB-like_rSAM"/>
</dbReference>
<accession>D1CC63</accession>
<name>D1CC63_THET1</name>
<dbReference type="Proteomes" id="UP000000323">
    <property type="component" value="Chromosome 1"/>
</dbReference>